<dbReference type="InterPro" id="IPR029058">
    <property type="entry name" value="AB_hydrolase_fold"/>
</dbReference>
<dbReference type="Gene3D" id="3.40.50.1820">
    <property type="entry name" value="alpha/beta hydrolase"/>
    <property type="match status" value="1"/>
</dbReference>
<reference evidence="3" key="1">
    <citation type="submission" date="2020-04" db="EMBL/GenBank/DDBJ databases">
        <title>Draft genome resource of the tomato pathogen Pseudocercospora fuligena.</title>
        <authorList>
            <person name="Zaccaron A."/>
        </authorList>
    </citation>
    <scope>NUCLEOTIDE SEQUENCE</scope>
    <source>
        <strain evidence="3">PF001</strain>
    </source>
</reference>
<evidence type="ECO:0000313" key="3">
    <source>
        <dbReference type="EMBL" id="KAF7191571.1"/>
    </source>
</evidence>
<dbReference type="OrthoDB" id="408631at2759"/>
<evidence type="ECO:0000256" key="1">
    <source>
        <dbReference type="ARBA" id="ARBA00022801"/>
    </source>
</evidence>
<dbReference type="EMBL" id="JABCIY010000157">
    <property type="protein sequence ID" value="KAF7191571.1"/>
    <property type="molecule type" value="Genomic_DNA"/>
</dbReference>
<evidence type="ECO:0000313" key="4">
    <source>
        <dbReference type="Proteomes" id="UP000660729"/>
    </source>
</evidence>
<dbReference type="PANTHER" id="PTHR48081">
    <property type="entry name" value="AB HYDROLASE SUPERFAMILY PROTEIN C4A8.06C"/>
    <property type="match status" value="1"/>
</dbReference>
<dbReference type="Pfam" id="PF07859">
    <property type="entry name" value="Abhydrolase_3"/>
    <property type="match status" value="1"/>
</dbReference>
<dbReference type="InterPro" id="IPR013094">
    <property type="entry name" value="AB_hydrolase_3"/>
</dbReference>
<accession>A0A8H6RK76</accession>
<sequence>MSTIMDSSQWPSLSEIDPEFKKIVESQNVNMPPMSDPAQITAMRPAMEQMQLSMPYQTMVDRSGVREDTIDIPFRDGTSLPAALYKPSVQPASPGPLVVLYHGGGFTYNAVVVSVNYRMAPEHKFPQLIHDSWDALKWALSNASTLGADPSKGFIVGGSSAGGNIAAVMSHLARDEKLSPPITGVSLAYPVVASQDSIPKDFAHEYTAHTQNANAPGILNAESLAFMRKCYDPDTSSGLYSVLNWETGHQDLPKTHVLVCGLDPLRDDGLLYARELQKAGVEVKLDVYPGVPHGFDVIFPQLSQAEKLRKDKEEAFAWMLGGQ</sequence>
<protein>
    <submittedName>
        <fullName evidence="3">AB hydrolase superfamily protein B1A11.02</fullName>
    </submittedName>
</protein>
<feature type="domain" description="Alpha/beta hydrolase fold-3" evidence="2">
    <location>
        <begin position="109"/>
        <end position="295"/>
    </location>
</feature>
<dbReference type="AlphaFoldDB" id="A0A8H6RK76"/>
<dbReference type="SUPFAM" id="SSF53474">
    <property type="entry name" value="alpha/beta-Hydrolases"/>
    <property type="match status" value="1"/>
</dbReference>
<dbReference type="Proteomes" id="UP000660729">
    <property type="component" value="Unassembled WGS sequence"/>
</dbReference>
<keyword evidence="1 3" id="KW-0378">Hydrolase</keyword>
<dbReference type="PANTHER" id="PTHR48081:SF8">
    <property type="entry name" value="ALPHA_BETA HYDROLASE FOLD-3 DOMAIN-CONTAINING PROTEIN-RELATED"/>
    <property type="match status" value="1"/>
</dbReference>
<dbReference type="GO" id="GO:0016787">
    <property type="term" value="F:hydrolase activity"/>
    <property type="evidence" value="ECO:0007669"/>
    <property type="project" value="UniProtKB-KW"/>
</dbReference>
<dbReference type="InterPro" id="IPR050300">
    <property type="entry name" value="GDXG_lipolytic_enzyme"/>
</dbReference>
<name>A0A8H6RK76_9PEZI</name>
<proteinExistence type="predicted"/>
<gene>
    <name evidence="3" type="ORF">HII31_07073</name>
</gene>
<keyword evidence="4" id="KW-1185">Reference proteome</keyword>
<organism evidence="3 4">
    <name type="scientific">Pseudocercospora fuligena</name>
    <dbReference type="NCBI Taxonomy" id="685502"/>
    <lineage>
        <taxon>Eukaryota</taxon>
        <taxon>Fungi</taxon>
        <taxon>Dikarya</taxon>
        <taxon>Ascomycota</taxon>
        <taxon>Pezizomycotina</taxon>
        <taxon>Dothideomycetes</taxon>
        <taxon>Dothideomycetidae</taxon>
        <taxon>Mycosphaerellales</taxon>
        <taxon>Mycosphaerellaceae</taxon>
        <taxon>Pseudocercospora</taxon>
    </lineage>
</organism>
<evidence type="ECO:0000259" key="2">
    <source>
        <dbReference type="Pfam" id="PF07859"/>
    </source>
</evidence>
<comment type="caution">
    <text evidence="3">The sequence shown here is derived from an EMBL/GenBank/DDBJ whole genome shotgun (WGS) entry which is preliminary data.</text>
</comment>